<evidence type="ECO:0000313" key="18">
    <source>
        <dbReference type="EMBL" id="KAG5669728.1"/>
    </source>
</evidence>
<evidence type="ECO:0000256" key="11">
    <source>
        <dbReference type="ARBA" id="ARBA00023180"/>
    </source>
</evidence>
<dbReference type="PANTHER" id="PTHR11616:SF321">
    <property type="entry name" value="SODIUM-DEPENDENT NUTRIENT AMINO ACID TRANSPORTER 1-RELATED"/>
    <property type="match status" value="1"/>
</dbReference>
<dbReference type="EMBL" id="JADBJN010000003">
    <property type="protein sequence ID" value="KAG5669728.1"/>
    <property type="molecule type" value="Genomic_DNA"/>
</dbReference>
<evidence type="ECO:0000256" key="14">
    <source>
        <dbReference type="PIRSR" id="PIRSR600175-1"/>
    </source>
</evidence>
<feature type="transmembrane region" description="Helical" evidence="17">
    <location>
        <begin position="216"/>
        <end position="234"/>
    </location>
</feature>
<feature type="transmembrane region" description="Helical" evidence="17">
    <location>
        <begin position="388"/>
        <end position="413"/>
    </location>
</feature>
<dbReference type="CDD" id="cd10324">
    <property type="entry name" value="SLC6sbd"/>
    <property type="match status" value="1"/>
</dbReference>
<reference evidence="18" key="1">
    <citation type="submission" date="2021-03" db="EMBL/GenBank/DDBJ databases">
        <title>Chromosome level genome of the anhydrobiotic midge Polypedilum vanderplanki.</title>
        <authorList>
            <person name="Yoshida Y."/>
            <person name="Kikawada T."/>
            <person name="Gusev O."/>
        </authorList>
    </citation>
    <scope>NUCLEOTIDE SEQUENCE</scope>
    <source>
        <strain evidence="18">NIAS01</strain>
        <tissue evidence="18">Whole body or cell culture</tissue>
    </source>
</reference>
<accession>A0A9J6BJ60</accession>
<dbReference type="PROSITE" id="PS50267">
    <property type="entry name" value="NA_NEUROTRAN_SYMP_3"/>
    <property type="match status" value="1"/>
</dbReference>
<feature type="transmembrane region" description="Helical" evidence="17">
    <location>
        <begin position="246"/>
        <end position="269"/>
    </location>
</feature>
<keyword evidence="14" id="KW-0479">Metal-binding</keyword>
<feature type="transmembrane region" description="Helical" evidence="17">
    <location>
        <begin position="131"/>
        <end position="152"/>
    </location>
</feature>
<evidence type="ECO:0000256" key="13">
    <source>
        <dbReference type="ARBA" id="ARBA00037785"/>
    </source>
</evidence>
<dbReference type="PANTHER" id="PTHR11616">
    <property type="entry name" value="SODIUM/CHLORIDE DEPENDENT TRANSPORTER"/>
    <property type="match status" value="1"/>
</dbReference>
<keyword evidence="11" id="KW-0325">Glycoprotein</keyword>
<evidence type="ECO:0000256" key="5">
    <source>
        <dbReference type="ARBA" id="ARBA00022847"/>
    </source>
</evidence>
<evidence type="ECO:0000313" key="19">
    <source>
        <dbReference type="Proteomes" id="UP001107558"/>
    </source>
</evidence>
<evidence type="ECO:0000256" key="9">
    <source>
        <dbReference type="ARBA" id="ARBA00023065"/>
    </source>
</evidence>
<dbReference type="SUPFAM" id="SSF161070">
    <property type="entry name" value="SNF-like"/>
    <property type="match status" value="1"/>
</dbReference>
<keyword evidence="9" id="KW-0406">Ion transport</keyword>
<keyword evidence="15" id="KW-1015">Disulfide bond</keyword>
<dbReference type="OrthoDB" id="6581954at2759"/>
<feature type="binding site" evidence="14">
    <location>
        <position position="66"/>
    </location>
    <ligand>
        <name>Na(+)</name>
        <dbReference type="ChEBI" id="CHEBI:29101"/>
        <label>1</label>
    </ligand>
</feature>
<evidence type="ECO:0000256" key="15">
    <source>
        <dbReference type="PIRSR" id="PIRSR600175-2"/>
    </source>
</evidence>
<feature type="transmembrane region" description="Helical" evidence="17">
    <location>
        <begin position="325"/>
        <end position="346"/>
    </location>
</feature>
<dbReference type="GO" id="GO:0046872">
    <property type="term" value="F:metal ion binding"/>
    <property type="evidence" value="ECO:0007669"/>
    <property type="project" value="UniProtKB-KW"/>
</dbReference>
<feature type="binding site" evidence="14">
    <location>
        <position position="62"/>
    </location>
    <ligand>
        <name>Na(+)</name>
        <dbReference type="ChEBI" id="CHEBI:29101"/>
        <label>1</label>
    </ligand>
</feature>
<sequence length="598" mass="67424">MTQAYDNPTFANDKSVVANSTLAFTIDHKSDEYNAQTKKHGTTRDTWGKDVEFLLSCIAMAVGLGNVWRFPFTALRNGGASFLIPYIIVLVLVGKPGYFLEMIMGQFSSRGTVKVYDSVPAMRGIGIGQTLCIMVVATYYSFIIGVISRYLFDSFSFTLPWSECNPNWNVSCYSSNGNNGSNVVMNGTTKSSAELYFFKEVLHERKLEDGIGMPNWNLVLFLFLSWAIVFFILFKGVKMSGKASYITGIAPFIFLAIFLVRALTLEGAWDGIEYLIKPRWGELLDPKVWYEACTQVFFTLNVFFVNVIMYASYNKFEHNIHRDSNIVTTLDTLTSIVVGSITFGIIGHLSHELNTPIETVIKSGPGLVFITYPETISKFKFWPQLFSIMFFLMLYIIALGSLFAITSSAITVIRDQFKKVKDWQAALGIAIFGTISGSIYTTPAGLSILDLVDHYCATFVIFILACFEICTFCYIYGVDRICNDVKFMLGFRPNIFWRTCWRYITPSILTALVIYLLMKAKFIKDDASTFPASAHAVGVCIAVMGIIWLPIVFIWRVLKQTHEKTLIDKIKSACKPTKNWGPMDPVKNARYKEYMATN</sequence>
<dbReference type="InterPro" id="IPR000175">
    <property type="entry name" value="Na/ntran_symport"/>
</dbReference>
<comment type="caution">
    <text evidence="18">The sequence shown here is derived from an EMBL/GenBank/DDBJ whole genome shotgun (WGS) entry which is preliminary data.</text>
</comment>
<gene>
    <name evidence="18" type="ORF">PVAND_000023</name>
</gene>
<dbReference type="GO" id="GO:0089718">
    <property type="term" value="P:amino acid import across plasma membrane"/>
    <property type="evidence" value="ECO:0007669"/>
    <property type="project" value="TreeGrafter"/>
</dbReference>
<protein>
    <recommendedName>
        <fullName evidence="16">Transporter</fullName>
    </recommendedName>
</protein>
<name>A0A9J6BJ60_POLVA</name>
<feature type="transmembrane region" description="Helical" evidence="17">
    <location>
        <begin position="425"/>
        <end position="449"/>
    </location>
</feature>
<dbReference type="Pfam" id="PF00209">
    <property type="entry name" value="SNF"/>
    <property type="match status" value="1"/>
</dbReference>
<evidence type="ECO:0000256" key="10">
    <source>
        <dbReference type="ARBA" id="ARBA00023136"/>
    </source>
</evidence>
<dbReference type="GO" id="GO:0015179">
    <property type="term" value="F:L-amino acid transmembrane transporter activity"/>
    <property type="evidence" value="ECO:0007669"/>
    <property type="project" value="TreeGrafter"/>
</dbReference>
<keyword evidence="10 17" id="KW-0472">Membrane</keyword>
<feature type="disulfide bond" evidence="15">
    <location>
        <begin position="164"/>
        <end position="172"/>
    </location>
</feature>
<evidence type="ECO:0000256" key="4">
    <source>
        <dbReference type="ARBA" id="ARBA00022692"/>
    </source>
</evidence>
<evidence type="ECO:0000256" key="7">
    <source>
        <dbReference type="ARBA" id="ARBA00022989"/>
    </source>
</evidence>
<evidence type="ECO:0000256" key="16">
    <source>
        <dbReference type="RuleBase" id="RU003732"/>
    </source>
</evidence>
<feature type="transmembrane region" description="Helical" evidence="17">
    <location>
        <begin position="499"/>
        <end position="518"/>
    </location>
</feature>
<evidence type="ECO:0000256" key="17">
    <source>
        <dbReference type="SAM" id="Phobius"/>
    </source>
</evidence>
<comment type="subcellular location">
    <subcellularLocation>
        <location evidence="1">Membrane</location>
        <topology evidence="1">Multi-pass membrane protein</topology>
    </subcellularLocation>
</comment>
<evidence type="ECO:0000256" key="1">
    <source>
        <dbReference type="ARBA" id="ARBA00004141"/>
    </source>
</evidence>
<dbReference type="InterPro" id="IPR037272">
    <property type="entry name" value="SNS_sf"/>
</dbReference>
<feature type="transmembrane region" description="Helical" evidence="17">
    <location>
        <begin position="289"/>
        <end position="313"/>
    </location>
</feature>
<dbReference type="GO" id="GO:0005886">
    <property type="term" value="C:plasma membrane"/>
    <property type="evidence" value="ECO:0007669"/>
    <property type="project" value="TreeGrafter"/>
</dbReference>
<feature type="transmembrane region" description="Helical" evidence="17">
    <location>
        <begin position="455"/>
        <end position="478"/>
    </location>
</feature>
<keyword evidence="12" id="KW-0739">Sodium transport</keyword>
<evidence type="ECO:0000256" key="2">
    <source>
        <dbReference type="ARBA" id="ARBA00006459"/>
    </source>
</evidence>
<keyword evidence="4 16" id="KW-0812">Transmembrane</keyword>
<keyword evidence="6" id="KW-0029">Amino-acid transport</keyword>
<dbReference type="Proteomes" id="UP001107558">
    <property type="component" value="Chromosome 3"/>
</dbReference>
<keyword evidence="5 16" id="KW-0769">Symport</keyword>
<organism evidence="18 19">
    <name type="scientific">Polypedilum vanderplanki</name>
    <name type="common">Sleeping chironomid midge</name>
    <dbReference type="NCBI Taxonomy" id="319348"/>
    <lineage>
        <taxon>Eukaryota</taxon>
        <taxon>Metazoa</taxon>
        <taxon>Ecdysozoa</taxon>
        <taxon>Arthropoda</taxon>
        <taxon>Hexapoda</taxon>
        <taxon>Insecta</taxon>
        <taxon>Pterygota</taxon>
        <taxon>Neoptera</taxon>
        <taxon>Endopterygota</taxon>
        <taxon>Diptera</taxon>
        <taxon>Nematocera</taxon>
        <taxon>Chironomoidea</taxon>
        <taxon>Chironomidae</taxon>
        <taxon>Chironominae</taxon>
        <taxon>Polypedilum</taxon>
        <taxon>Polypedilum</taxon>
    </lineage>
</organism>
<feature type="transmembrane region" description="Helical" evidence="17">
    <location>
        <begin position="53"/>
        <end position="70"/>
    </location>
</feature>
<dbReference type="GO" id="GO:0005283">
    <property type="term" value="F:amino acid:sodium symporter activity"/>
    <property type="evidence" value="ECO:0007669"/>
    <property type="project" value="TreeGrafter"/>
</dbReference>
<proteinExistence type="inferred from homology"/>
<evidence type="ECO:0000256" key="8">
    <source>
        <dbReference type="ARBA" id="ARBA00023053"/>
    </source>
</evidence>
<dbReference type="PRINTS" id="PR00176">
    <property type="entry name" value="NANEUSMPORT"/>
</dbReference>
<keyword evidence="3 16" id="KW-0813">Transport</keyword>
<evidence type="ECO:0000256" key="3">
    <source>
        <dbReference type="ARBA" id="ARBA00022448"/>
    </source>
</evidence>
<keyword evidence="8 14" id="KW-0915">Sodium</keyword>
<feature type="transmembrane region" description="Helical" evidence="17">
    <location>
        <begin position="82"/>
        <end position="100"/>
    </location>
</feature>
<evidence type="ECO:0000256" key="12">
    <source>
        <dbReference type="ARBA" id="ARBA00023201"/>
    </source>
</evidence>
<comment type="similarity">
    <text evidence="2 16">Belongs to the sodium:neurotransmitter symporter (SNF) (TC 2.A.22) family.</text>
</comment>
<keyword evidence="7 17" id="KW-1133">Transmembrane helix</keyword>
<feature type="binding site" evidence="14">
    <location>
        <position position="61"/>
    </location>
    <ligand>
        <name>Na(+)</name>
        <dbReference type="ChEBI" id="CHEBI:29101"/>
        <label>1</label>
    </ligand>
</feature>
<dbReference type="AlphaFoldDB" id="A0A9J6BJ60"/>
<keyword evidence="19" id="KW-1185">Reference proteome</keyword>
<comment type="function">
    <text evidence="13">Unusual broad substrate spectrum amino acid:sodium cotransporter that promotes absorption of the D isomers of essential amino acids. Neutral amino acids are the preferred substrates, especially methionine and phenylalanine.</text>
</comment>
<evidence type="ECO:0000256" key="6">
    <source>
        <dbReference type="ARBA" id="ARBA00022970"/>
    </source>
</evidence>
<feature type="binding site" evidence="14">
    <location>
        <position position="401"/>
    </location>
    <ligand>
        <name>Na(+)</name>
        <dbReference type="ChEBI" id="CHEBI:29101"/>
        <label>1</label>
    </ligand>
</feature>
<dbReference type="PROSITE" id="PS00610">
    <property type="entry name" value="NA_NEUROTRAN_SYMP_1"/>
    <property type="match status" value="1"/>
</dbReference>
<feature type="transmembrane region" description="Helical" evidence="17">
    <location>
        <begin position="530"/>
        <end position="555"/>
    </location>
</feature>